<comment type="function">
    <text evidence="4">Could be a S-adenosyl-L-methionine-dependent methyltransferase.</text>
</comment>
<feature type="binding site" evidence="4">
    <location>
        <position position="98"/>
    </location>
    <ligand>
        <name>S-adenosyl-L-methionine</name>
        <dbReference type="ChEBI" id="CHEBI:59789"/>
    </ligand>
</feature>
<feature type="binding site" evidence="4">
    <location>
        <position position="53"/>
    </location>
    <ligand>
        <name>S-adenosyl-L-methionine</name>
        <dbReference type="ChEBI" id="CHEBI:59789"/>
    </ligand>
</feature>
<dbReference type="STRING" id="1834191.A5886_001324"/>
<comment type="caution">
    <text evidence="6">The sequence shown here is derived from an EMBL/GenBank/DDBJ whole genome shotgun (WGS) entry which is preliminary data.</text>
</comment>
<dbReference type="PANTHER" id="PTHR43861:SF1">
    <property type="entry name" value="TRANS-ACONITATE 2-METHYLTRANSFERASE"/>
    <property type="match status" value="1"/>
</dbReference>
<dbReference type="GO" id="GO:0032259">
    <property type="term" value="P:methylation"/>
    <property type="evidence" value="ECO:0007669"/>
    <property type="project" value="UniProtKB-KW"/>
</dbReference>
<feature type="domain" description="Methyltransferase" evidence="5">
    <location>
        <begin position="49"/>
        <end position="141"/>
    </location>
</feature>
<keyword evidence="1 4" id="KW-0489">Methyltransferase</keyword>
<dbReference type="Gene3D" id="3.40.50.150">
    <property type="entry name" value="Vaccinia Virus protein VP39"/>
    <property type="match status" value="1"/>
</dbReference>
<keyword evidence="3 4" id="KW-0949">S-adenosyl-L-methionine</keyword>
<dbReference type="SUPFAM" id="SSF53335">
    <property type="entry name" value="S-adenosyl-L-methionine-dependent methyltransferases"/>
    <property type="match status" value="1"/>
</dbReference>
<keyword evidence="7" id="KW-1185">Reference proteome</keyword>
<dbReference type="RefSeq" id="WP_086274223.1">
    <property type="nucleotide sequence ID" value="NZ_NGKU01000001.1"/>
</dbReference>
<dbReference type="GO" id="GO:0008757">
    <property type="term" value="F:S-adenosylmethionine-dependent methyltransferase activity"/>
    <property type="evidence" value="ECO:0007669"/>
    <property type="project" value="UniProtKB-UniRule"/>
</dbReference>
<sequence>MGREFIPIFKEWAHTYDATVGGEDPEYQEVFDHYAELLAEIAEKSADFVVEFGSGTGNLTLALVEQGKQVIAVEPSEDMREIAQRKPALTNVTIIDGDMEVFPMFSEPIDTIVSSYVFHHLTESEKQRSIAKYAALLPVGGKVIFGDTMFLSSDHKDAMVNEAINQGYLRLSADLKREYYPLVPDIERYFRQHGFRIRFKQINAFVWLIEAIKVKGAS</sequence>
<keyword evidence="2 4" id="KW-0808">Transferase</keyword>
<evidence type="ECO:0000259" key="5">
    <source>
        <dbReference type="Pfam" id="PF13649"/>
    </source>
</evidence>
<dbReference type="CDD" id="cd02440">
    <property type="entry name" value="AdoMet_MTases"/>
    <property type="match status" value="1"/>
</dbReference>
<feature type="binding site" evidence="4">
    <location>
        <position position="74"/>
    </location>
    <ligand>
        <name>S-adenosyl-L-methionine</name>
        <dbReference type="ChEBI" id="CHEBI:59789"/>
    </ligand>
</feature>
<accession>A0A242A5D3</accession>
<gene>
    <name evidence="6" type="ORF">A5886_001324</name>
</gene>
<evidence type="ECO:0000313" key="6">
    <source>
        <dbReference type="EMBL" id="OTN76247.1"/>
    </source>
</evidence>
<dbReference type="OrthoDB" id="465705at2"/>
<evidence type="ECO:0000256" key="1">
    <source>
        <dbReference type="ARBA" id="ARBA00022603"/>
    </source>
</evidence>
<dbReference type="InterPro" id="IPR029063">
    <property type="entry name" value="SAM-dependent_MTases_sf"/>
</dbReference>
<dbReference type="AlphaFoldDB" id="A0A242A5D3"/>
<dbReference type="PANTHER" id="PTHR43861">
    <property type="entry name" value="TRANS-ACONITATE 2-METHYLTRANSFERASE-RELATED"/>
    <property type="match status" value="1"/>
</dbReference>
<organism evidence="6 7">
    <name type="scientific">Candidatus Enterococcus testudinis</name>
    <dbReference type="NCBI Taxonomy" id="1834191"/>
    <lineage>
        <taxon>Bacteria</taxon>
        <taxon>Bacillati</taxon>
        <taxon>Bacillota</taxon>
        <taxon>Bacilli</taxon>
        <taxon>Lactobacillales</taxon>
        <taxon>Enterococcaceae</taxon>
        <taxon>Enterococcus</taxon>
    </lineage>
</organism>
<evidence type="ECO:0000313" key="7">
    <source>
        <dbReference type="Proteomes" id="UP000195043"/>
    </source>
</evidence>
<proteinExistence type="inferred from homology"/>
<evidence type="ECO:0000256" key="3">
    <source>
        <dbReference type="ARBA" id="ARBA00022691"/>
    </source>
</evidence>
<dbReference type="Pfam" id="PF13649">
    <property type="entry name" value="Methyltransf_25"/>
    <property type="match status" value="1"/>
</dbReference>
<evidence type="ECO:0000256" key="4">
    <source>
        <dbReference type="HAMAP-Rule" id="MF_02100"/>
    </source>
</evidence>
<dbReference type="EMBL" id="NGKU01000001">
    <property type="protein sequence ID" value="OTN76247.1"/>
    <property type="molecule type" value="Genomic_DNA"/>
</dbReference>
<dbReference type="InterPro" id="IPR041698">
    <property type="entry name" value="Methyltransf_25"/>
</dbReference>
<protein>
    <recommendedName>
        <fullName evidence="4">Uncharacterized methyltransferase A5886_001324</fullName>
        <ecNumber evidence="4">2.1.1.-</ecNumber>
    </recommendedName>
</protein>
<comment type="similarity">
    <text evidence="4">Belongs to the methyltransferase superfamily. YrrT family.</text>
</comment>
<dbReference type="EC" id="2.1.1.-" evidence="4"/>
<dbReference type="InterPro" id="IPR023553">
    <property type="entry name" value="Uncharacterised_MeTfrase_YrrT"/>
</dbReference>
<evidence type="ECO:0000256" key="2">
    <source>
        <dbReference type="ARBA" id="ARBA00022679"/>
    </source>
</evidence>
<name>A0A242A5D3_9ENTE</name>
<dbReference type="Proteomes" id="UP000195043">
    <property type="component" value="Unassembled WGS sequence"/>
</dbReference>
<reference evidence="6 7" key="1">
    <citation type="submission" date="2017-05" db="EMBL/GenBank/DDBJ databases">
        <title>The Genome Sequence of Enterococcus sp. 8G7_MSG3316.</title>
        <authorList>
            <consortium name="The Broad Institute Genomics Platform"/>
            <consortium name="The Broad Institute Genomic Center for Infectious Diseases"/>
            <person name="Earl A."/>
            <person name="Manson A."/>
            <person name="Schwartman J."/>
            <person name="Gilmore M."/>
            <person name="Abouelleil A."/>
            <person name="Cao P."/>
            <person name="Chapman S."/>
            <person name="Cusick C."/>
            <person name="Shea T."/>
            <person name="Young S."/>
            <person name="Neafsey D."/>
            <person name="Nusbaum C."/>
            <person name="Birren B."/>
        </authorList>
    </citation>
    <scope>NUCLEOTIDE SEQUENCE [LARGE SCALE GENOMIC DNA]</scope>
    <source>
        <strain evidence="6 7">8G7_MSG3316</strain>
    </source>
</reference>
<dbReference type="HAMAP" id="MF_02100">
    <property type="entry name" value="Methyltr_YrrT"/>
    <property type="match status" value="1"/>
</dbReference>